<keyword evidence="4 5" id="KW-0472">Membrane</keyword>
<feature type="transmembrane region" description="Helical" evidence="5">
    <location>
        <begin position="390"/>
        <end position="409"/>
    </location>
</feature>
<proteinExistence type="predicted"/>
<comment type="caution">
    <text evidence="6">The sequence shown here is derived from an EMBL/GenBank/DDBJ whole genome shotgun (WGS) entry which is preliminary data.</text>
</comment>
<feature type="transmembrane region" description="Helical" evidence="5">
    <location>
        <begin position="228"/>
        <end position="250"/>
    </location>
</feature>
<feature type="transmembrane region" description="Helical" evidence="5">
    <location>
        <begin position="282"/>
        <end position="301"/>
    </location>
</feature>
<evidence type="ECO:0000256" key="2">
    <source>
        <dbReference type="ARBA" id="ARBA00022692"/>
    </source>
</evidence>
<feature type="transmembrane region" description="Helical" evidence="5">
    <location>
        <begin position="85"/>
        <end position="105"/>
    </location>
</feature>
<organism evidence="6 7">
    <name type="scientific">Dethiobacter alkaliphilus AHT 1</name>
    <dbReference type="NCBI Taxonomy" id="555088"/>
    <lineage>
        <taxon>Bacteria</taxon>
        <taxon>Bacillati</taxon>
        <taxon>Bacillota</taxon>
        <taxon>Dethiobacteria</taxon>
        <taxon>Dethiobacterales</taxon>
        <taxon>Dethiobacteraceae</taxon>
        <taxon>Dethiobacter</taxon>
    </lineage>
</organism>
<reference evidence="6 7" key="1">
    <citation type="submission" date="2009-02" db="EMBL/GenBank/DDBJ databases">
        <title>Sequencing of the draft genome and assembly of Dethiobacter alkaliphilus AHT 1.</title>
        <authorList>
            <consortium name="US DOE Joint Genome Institute (JGI-PGF)"/>
            <person name="Lucas S."/>
            <person name="Copeland A."/>
            <person name="Lapidus A."/>
            <person name="Glavina del Rio T."/>
            <person name="Dalin E."/>
            <person name="Tice H."/>
            <person name="Bruce D."/>
            <person name="Goodwin L."/>
            <person name="Pitluck S."/>
            <person name="Larimer F."/>
            <person name="Land M.L."/>
            <person name="Hauser L."/>
            <person name="Muyzer G."/>
        </authorList>
    </citation>
    <scope>NUCLEOTIDE SEQUENCE [LARGE SCALE GENOMIC DNA]</scope>
    <source>
        <strain evidence="6 7">AHT 1</strain>
    </source>
</reference>
<evidence type="ECO:0000313" key="6">
    <source>
        <dbReference type="EMBL" id="EEG78739.1"/>
    </source>
</evidence>
<dbReference type="AlphaFoldDB" id="C0GC04"/>
<feature type="transmembrane region" description="Helical" evidence="5">
    <location>
        <begin position="421"/>
        <end position="439"/>
    </location>
</feature>
<keyword evidence="7" id="KW-1185">Reference proteome</keyword>
<dbReference type="Proteomes" id="UP000006443">
    <property type="component" value="Unassembled WGS sequence"/>
</dbReference>
<evidence type="ECO:0000256" key="3">
    <source>
        <dbReference type="ARBA" id="ARBA00022989"/>
    </source>
</evidence>
<dbReference type="NCBIfam" id="NF037981">
    <property type="entry name" value="NCS2_1"/>
    <property type="match status" value="1"/>
</dbReference>
<sequence>MGGVIGRAKGENNCNIGCINKSGKIGEISRMSEQRRILYGLDDVPKPFPKALGLGIQHVLTMFGATVAVPLLLAGAMEMTAQETSVLVAAAMLAAGVATLLQVNLGTRLPLVQGMSFAFLGPFFAIIGTISGRGGDPATIMTYIAGAIILGSFVEMFVGFSGLIGKIQNVLTPVVIGPVIALIGLALFGAGAPMAGENWLLSGIVIVSIFYLTLVLGRKKPMISVFSILMSVAIAYGVAVILTVTGVYGATTPGAVDFSPIADADFIRTGLIFPWGLPRFDLGFFLAVMAAYLASLIESYGDYHAVNQAAKGPELTEKQVSRGIGMEGVGCFFAGMFGGLANTSYTENIGLVGLTGVASRYVVNIGAVVLIFLGIFGKFGGAVATIPSPIVGGLYTALFGLIAAIGISNTAKADLSSIRNMMIIGFILFMGLSVPAYFQGLEAAGITFAPSWPQWLAEIVSTIGQTSMAVAAILGLILDNVIPGTPEERGISPKSTEKLISEKDRC</sequence>
<dbReference type="Pfam" id="PF00860">
    <property type="entry name" value="Xan_ur_permease"/>
    <property type="match status" value="1"/>
</dbReference>
<gene>
    <name evidence="6" type="ORF">DealDRAFT_0013</name>
</gene>
<dbReference type="GO" id="GO:0016020">
    <property type="term" value="C:membrane"/>
    <property type="evidence" value="ECO:0007669"/>
    <property type="project" value="UniProtKB-SubCell"/>
</dbReference>
<evidence type="ECO:0000313" key="7">
    <source>
        <dbReference type="Proteomes" id="UP000006443"/>
    </source>
</evidence>
<feature type="transmembrane region" description="Helical" evidence="5">
    <location>
        <begin position="51"/>
        <end position="73"/>
    </location>
</feature>
<keyword evidence="3 5" id="KW-1133">Transmembrane helix</keyword>
<feature type="transmembrane region" description="Helical" evidence="5">
    <location>
        <begin position="459"/>
        <end position="478"/>
    </location>
</feature>
<feature type="transmembrane region" description="Helical" evidence="5">
    <location>
        <begin position="117"/>
        <end position="134"/>
    </location>
</feature>
<evidence type="ECO:0000256" key="1">
    <source>
        <dbReference type="ARBA" id="ARBA00004141"/>
    </source>
</evidence>
<evidence type="ECO:0000256" key="4">
    <source>
        <dbReference type="ARBA" id="ARBA00023136"/>
    </source>
</evidence>
<name>C0GC04_DETAL</name>
<keyword evidence="2 5" id="KW-0812">Transmembrane</keyword>
<dbReference type="PANTHER" id="PTHR11119">
    <property type="entry name" value="XANTHINE-URACIL / VITAMIN C PERMEASE FAMILY MEMBER"/>
    <property type="match status" value="1"/>
</dbReference>
<dbReference type="STRING" id="555088.DealDRAFT_0013"/>
<feature type="transmembrane region" description="Helical" evidence="5">
    <location>
        <begin position="140"/>
        <end position="158"/>
    </location>
</feature>
<dbReference type="eggNOG" id="COG2233">
    <property type="taxonomic scope" value="Bacteria"/>
</dbReference>
<comment type="subcellular location">
    <subcellularLocation>
        <location evidence="1">Membrane</location>
        <topology evidence="1">Multi-pass membrane protein</topology>
    </subcellularLocation>
</comment>
<feature type="transmembrane region" description="Helical" evidence="5">
    <location>
        <begin position="198"/>
        <end position="216"/>
    </location>
</feature>
<dbReference type="EMBL" id="ACJM01000001">
    <property type="protein sequence ID" value="EEG78739.1"/>
    <property type="molecule type" value="Genomic_DNA"/>
</dbReference>
<feature type="transmembrane region" description="Helical" evidence="5">
    <location>
        <begin position="170"/>
        <end position="192"/>
    </location>
</feature>
<protein>
    <submittedName>
        <fullName evidence="6">Xanthine/uracil/vitamin C permease</fullName>
    </submittedName>
</protein>
<accession>C0GC04</accession>
<dbReference type="GO" id="GO:0015205">
    <property type="term" value="F:nucleobase transmembrane transporter activity"/>
    <property type="evidence" value="ECO:0007669"/>
    <property type="project" value="UniProtKB-ARBA"/>
</dbReference>
<feature type="transmembrane region" description="Helical" evidence="5">
    <location>
        <begin position="361"/>
        <end position="384"/>
    </location>
</feature>
<dbReference type="InterPro" id="IPR006043">
    <property type="entry name" value="NCS2"/>
</dbReference>
<evidence type="ECO:0000256" key="5">
    <source>
        <dbReference type="SAM" id="Phobius"/>
    </source>
</evidence>